<dbReference type="InterPro" id="IPR043502">
    <property type="entry name" value="DNA/RNA_pol_sf"/>
</dbReference>
<protein>
    <submittedName>
        <fullName evidence="3">DNA polymerase Y family protein</fullName>
    </submittedName>
</protein>
<dbReference type="GO" id="GO:0006281">
    <property type="term" value="P:DNA repair"/>
    <property type="evidence" value="ECO:0007669"/>
    <property type="project" value="InterPro"/>
</dbReference>
<dbReference type="PANTHER" id="PTHR35369">
    <property type="entry name" value="BLR3025 PROTEIN-RELATED"/>
    <property type="match status" value="1"/>
</dbReference>
<dbReference type="PANTHER" id="PTHR35369:SF2">
    <property type="entry name" value="BLR3025 PROTEIN"/>
    <property type="match status" value="1"/>
</dbReference>
<dbReference type="AlphaFoldDB" id="A0A7H0SS45"/>
<evidence type="ECO:0000259" key="2">
    <source>
        <dbReference type="PROSITE" id="PS50173"/>
    </source>
</evidence>
<evidence type="ECO:0000256" key="1">
    <source>
        <dbReference type="ARBA" id="ARBA00022763"/>
    </source>
</evidence>
<organism evidence="3 4">
    <name type="scientific">Corynebacterium poyangense</name>
    <dbReference type="NCBI Taxonomy" id="2684405"/>
    <lineage>
        <taxon>Bacteria</taxon>
        <taxon>Bacillati</taxon>
        <taxon>Actinomycetota</taxon>
        <taxon>Actinomycetes</taxon>
        <taxon>Mycobacteriales</taxon>
        <taxon>Corynebacteriaceae</taxon>
        <taxon>Corynebacterium</taxon>
    </lineage>
</organism>
<keyword evidence="1" id="KW-0227">DNA damage</keyword>
<accession>A0A7H0SS45</accession>
<proteinExistence type="predicted"/>
<name>A0A7H0SS45_9CORY</name>
<evidence type="ECO:0000313" key="3">
    <source>
        <dbReference type="EMBL" id="QNQ91370.1"/>
    </source>
</evidence>
<dbReference type="Pfam" id="PF00817">
    <property type="entry name" value="IMS"/>
    <property type="match status" value="1"/>
</dbReference>
<dbReference type="InterPro" id="IPR050356">
    <property type="entry name" value="SulA_CellDiv_inhibitor"/>
</dbReference>
<dbReference type="PROSITE" id="PS50173">
    <property type="entry name" value="UMUC"/>
    <property type="match status" value="1"/>
</dbReference>
<dbReference type="InterPro" id="IPR001126">
    <property type="entry name" value="UmuC"/>
</dbReference>
<dbReference type="SUPFAM" id="SSF56672">
    <property type="entry name" value="DNA/RNA polymerases"/>
    <property type="match status" value="1"/>
</dbReference>
<dbReference type="CDD" id="cd03468">
    <property type="entry name" value="PolY_like"/>
    <property type="match status" value="1"/>
</dbReference>
<dbReference type="KEGG" id="cpoy:GP475_02805"/>
<dbReference type="Proteomes" id="UP000516320">
    <property type="component" value="Chromosome"/>
</dbReference>
<feature type="domain" description="UmuC" evidence="2">
    <location>
        <begin position="18"/>
        <end position="142"/>
    </location>
</feature>
<evidence type="ECO:0000313" key="4">
    <source>
        <dbReference type="Proteomes" id="UP000516320"/>
    </source>
</evidence>
<dbReference type="EMBL" id="CP046884">
    <property type="protein sequence ID" value="QNQ91370.1"/>
    <property type="molecule type" value="Genomic_DNA"/>
</dbReference>
<dbReference type="Gene3D" id="3.40.1170.60">
    <property type="match status" value="1"/>
</dbReference>
<sequence>MALWFPDWPIQAAGLCAPAALASDHRIWVCDTKARDAGVRRGMRLREAQALCPKLSLATRDQDRDARIFSSIVAAVDEVVAAAEILRPGLVILDATAAAHYYGGEDTAGELLLDAVARRGSDCFLGVADSISTAVLAARYGQVVPQGKSRTFLDSLPLSILDIEPALGCDHDVLERLKDLGIHTLGQVANLPKSAMAARFSHAGVHCWNIAQEQADRHHGVVPATPPPDLSVSYFPEEAITRIDTAAFLARKLAHQLHQRLYQAGVICHRLRIKAEIQQEDLSRVWRTRDPLTESATAERVRWQVDAWLHSGGRGGLTALSLEPVEVSTPDSSDPLWGGRSERTQVQRVAQRVQTMLDCQAVVEPHSVGGRGVAERIRMRPFGEEDDIEQPHKAPWEGAILGPLPARLGGGPEHPAHRISLVDAQGQAVFVNQEALLTREPVAMGWGQQRFRVLAWAGPWPVDDLLAGGGRCARLQLVAQAEGEERPRAWLMVWLQGQWRIEASYV</sequence>
<reference evidence="3 4" key="1">
    <citation type="submission" date="2019-12" db="EMBL/GenBank/DDBJ databases">
        <title>Corynebacterium sp. nov., isolated from feces of the Anser Albifrons in China.</title>
        <authorList>
            <person name="Liu Q."/>
        </authorList>
    </citation>
    <scope>NUCLEOTIDE SEQUENCE [LARGE SCALE GENOMIC DNA]</scope>
    <source>
        <strain evidence="3 4">4H37-19</strain>
    </source>
</reference>
<keyword evidence="4" id="KW-1185">Reference proteome</keyword>
<gene>
    <name evidence="3" type="ORF">GP475_02805</name>
</gene>